<protein>
    <submittedName>
        <fullName evidence="2">HNH endonuclease</fullName>
    </submittedName>
</protein>
<evidence type="ECO:0000259" key="1">
    <source>
        <dbReference type="Pfam" id="PF01844"/>
    </source>
</evidence>
<keyword evidence="2" id="KW-0378">Hydrolase</keyword>
<name>A0ABS6K0P5_9FIRM</name>
<comment type="caution">
    <text evidence="2">The sequence shown here is derived from an EMBL/GenBank/DDBJ whole genome shotgun (WGS) entry which is preliminary data.</text>
</comment>
<feature type="domain" description="HNH" evidence="1">
    <location>
        <begin position="53"/>
        <end position="109"/>
    </location>
</feature>
<dbReference type="InterPro" id="IPR002711">
    <property type="entry name" value="HNH"/>
</dbReference>
<dbReference type="Proteomes" id="UP001314681">
    <property type="component" value="Unassembled WGS sequence"/>
</dbReference>
<dbReference type="Pfam" id="PF01844">
    <property type="entry name" value="HNH"/>
    <property type="match status" value="1"/>
</dbReference>
<evidence type="ECO:0000313" key="2">
    <source>
        <dbReference type="EMBL" id="MBU9724415.1"/>
    </source>
</evidence>
<dbReference type="CDD" id="cd00085">
    <property type="entry name" value="HNHc"/>
    <property type="match status" value="1"/>
</dbReference>
<keyword evidence="3" id="KW-1185">Reference proteome</keyword>
<proteinExistence type="predicted"/>
<dbReference type="EMBL" id="JAHQCX010000001">
    <property type="protein sequence ID" value="MBU9724415.1"/>
    <property type="molecule type" value="Genomic_DNA"/>
</dbReference>
<gene>
    <name evidence="2" type="ORF">KTH90_00155</name>
</gene>
<keyword evidence="2" id="KW-0255">Endonuclease</keyword>
<sequence>MIKLERNAINYLQDVVEDLSCYTEGKKKVYYTTKYERNVKCREDAIRLHGCKCMVCGFDFKAAYGELGEKYIEVHHKNPLYNLNDEVEINPDTDLATVCSNCHRMLHRRKDRIITIDELRQIVKYNQN</sequence>
<dbReference type="GO" id="GO:0004519">
    <property type="term" value="F:endonuclease activity"/>
    <property type="evidence" value="ECO:0007669"/>
    <property type="project" value="UniProtKB-KW"/>
</dbReference>
<dbReference type="InterPro" id="IPR003615">
    <property type="entry name" value="HNH_nuc"/>
</dbReference>
<evidence type="ECO:0000313" key="3">
    <source>
        <dbReference type="Proteomes" id="UP001314681"/>
    </source>
</evidence>
<organism evidence="2 3">
    <name type="scientific">Diplocloster modestus</name>
    <dbReference type="NCBI Taxonomy" id="2850322"/>
    <lineage>
        <taxon>Bacteria</taxon>
        <taxon>Bacillati</taxon>
        <taxon>Bacillota</taxon>
        <taxon>Clostridia</taxon>
        <taxon>Lachnospirales</taxon>
        <taxon>Lachnospiraceae</taxon>
        <taxon>Diplocloster</taxon>
    </lineage>
</organism>
<accession>A0ABS6K0P5</accession>
<keyword evidence="2" id="KW-0540">Nuclease</keyword>
<reference evidence="2 3" key="1">
    <citation type="submission" date="2021-06" db="EMBL/GenBank/DDBJ databases">
        <title>Description of novel taxa of the family Lachnospiraceae.</title>
        <authorList>
            <person name="Chaplin A.V."/>
            <person name="Sokolova S.R."/>
            <person name="Pikina A.P."/>
            <person name="Korzhanova M."/>
            <person name="Belova V."/>
            <person name="Korostin D."/>
            <person name="Efimov B.A."/>
        </authorList>
    </citation>
    <scope>NUCLEOTIDE SEQUENCE [LARGE SCALE GENOMIC DNA]</scope>
    <source>
        <strain evidence="2 3">ASD4241</strain>
    </source>
</reference>